<dbReference type="InterPro" id="IPR001466">
    <property type="entry name" value="Beta-lactam-related"/>
</dbReference>
<evidence type="ECO:0000313" key="2">
    <source>
        <dbReference type="Proteomes" id="UP000887574"/>
    </source>
</evidence>
<dbReference type="SUPFAM" id="SSF56601">
    <property type="entry name" value="beta-lactamase/transpeptidase-like"/>
    <property type="match status" value="1"/>
</dbReference>
<dbReference type="PANTHER" id="PTHR43319">
    <property type="entry name" value="BETA-LACTAMASE-RELATED"/>
    <property type="match status" value="1"/>
</dbReference>
<dbReference type="AlphaFoldDB" id="A0A915D461"/>
<dbReference type="InterPro" id="IPR052907">
    <property type="entry name" value="Beta-lactamase/esterase"/>
</dbReference>
<evidence type="ECO:0000259" key="1">
    <source>
        <dbReference type="Pfam" id="PF00144"/>
    </source>
</evidence>
<reference evidence="3" key="1">
    <citation type="submission" date="2022-11" db="UniProtKB">
        <authorList>
            <consortium name="WormBaseParasite"/>
        </authorList>
    </citation>
    <scope>IDENTIFICATION</scope>
</reference>
<evidence type="ECO:0000313" key="3">
    <source>
        <dbReference type="WBParaSite" id="jg15380"/>
    </source>
</evidence>
<protein>
    <submittedName>
        <fullName evidence="3">Beta-lactamase-related domain-containing protein</fullName>
    </submittedName>
</protein>
<dbReference type="Gene3D" id="3.40.710.10">
    <property type="entry name" value="DD-peptidase/beta-lactamase superfamily"/>
    <property type="match status" value="1"/>
</dbReference>
<dbReference type="WBParaSite" id="jg15380">
    <property type="protein sequence ID" value="jg15380"/>
    <property type="gene ID" value="jg15380"/>
</dbReference>
<name>A0A915D461_9BILA</name>
<dbReference type="Proteomes" id="UP000887574">
    <property type="component" value="Unplaced"/>
</dbReference>
<sequence>MGRQSHKYWKQYGQNGKENTTVEHILSHQSGLPYIDEKILISDVVNKSSLLAKLAAAKAIWEPGTATGYHMLTQGWLIDGLIQAVDHKKRSLEQFFEEEIAEPNGLDISIGLKTAEVPHKLSFLSLPDSWEVVRDIWWTLE</sequence>
<keyword evidence="2" id="KW-1185">Reference proteome</keyword>
<proteinExistence type="predicted"/>
<organism evidence="2 3">
    <name type="scientific">Ditylenchus dipsaci</name>
    <dbReference type="NCBI Taxonomy" id="166011"/>
    <lineage>
        <taxon>Eukaryota</taxon>
        <taxon>Metazoa</taxon>
        <taxon>Ecdysozoa</taxon>
        <taxon>Nematoda</taxon>
        <taxon>Chromadorea</taxon>
        <taxon>Rhabditida</taxon>
        <taxon>Tylenchina</taxon>
        <taxon>Tylenchomorpha</taxon>
        <taxon>Sphaerularioidea</taxon>
        <taxon>Anguinidae</taxon>
        <taxon>Anguininae</taxon>
        <taxon>Ditylenchus</taxon>
    </lineage>
</organism>
<dbReference type="InterPro" id="IPR012338">
    <property type="entry name" value="Beta-lactam/transpept-like"/>
</dbReference>
<dbReference type="PANTHER" id="PTHR43319:SF7">
    <property type="entry name" value="BETA-LACTAMASE-RELATED DOMAIN-CONTAINING PROTEIN"/>
    <property type="match status" value="1"/>
</dbReference>
<dbReference type="Pfam" id="PF00144">
    <property type="entry name" value="Beta-lactamase"/>
    <property type="match status" value="1"/>
</dbReference>
<accession>A0A915D461</accession>
<feature type="domain" description="Beta-lactamase-related" evidence="1">
    <location>
        <begin position="7"/>
        <end position="119"/>
    </location>
</feature>